<evidence type="ECO:0000256" key="1">
    <source>
        <dbReference type="ARBA" id="ARBA00012513"/>
    </source>
</evidence>
<dbReference type="InterPro" id="IPR052239">
    <property type="entry name" value="Ser/Thr-specific_kinases"/>
</dbReference>
<keyword evidence="4" id="KW-0547">Nucleotide-binding</keyword>
<dbReference type="InterPro" id="IPR011009">
    <property type="entry name" value="Kinase-like_dom_sf"/>
</dbReference>
<keyword evidence="9" id="KW-0472">Membrane</keyword>
<keyword evidence="3" id="KW-0808">Transferase</keyword>
<sequence length="401" mass="44946">MQQSLVAYIHALLEAFTALLTWLSGLLWAKILVLDGGRKVRIVKQLAEGGFGYVFLAQDRRTGEAFALKRMLCQTQEQIYAVKREMLYHREFQHPNLLPVIDTHVQQQHRPQSGSTGIYVYLLFPYLSGGSLRDEIDRRILSPLSRRGMLGAWPEDRLLRLFRDILLGVRHLHEHEPAFAHRDIKPENVLLKADGLTPVLIDFGSMTMADRTVGARAEALMVQEEAAQHSTLPYRAPELFDVTSNATLDARVDVWALGCLLFALMFGYSPFEVEFEEPGGRHAGGPGEGQGGPRPRVVECTFLRVIGKVPFPTKHAYSTRLVETVEWILEQNPRRRPHVTEVLGRIEPLMSKTEGAAEIVAHEDWRDIEAGRVAFSAGSKLKGKEQVAVELASLTGGGAWR</sequence>
<dbReference type="OrthoDB" id="248923at2759"/>
<keyword evidence="12" id="KW-1185">Reference proteome</keyword>
<comment type="catalytic activity">
    <reaction evidence="7">
        <text>L-threonyl-[protein] + ATP = O-phospho-L-threonyl-[protein] + ADP + H(+)</text>
        <dbReference type="Rhea" id="RHEA:46608"/>
        <dbReference type="Rhea" id="RHEA-COMP:11060"/>
        <dbReference type="Rhea" id="RHEA-COMP:11605"/>
        <dbReference type="ChEBI" id="CHEBI:15378"/>
        <dbReference type="ChEBI" id="CHEBI:30013"/>
        <dbReference type="ChEBI" id="CHEBI:30616"/>
        <dbReference type="ChEBI" id="CHEBI:61977"/>
        <dbReference type="ChEBI" id="CHEBI:456216"/>
        <dbReference type="EC" id="2.7.11.1"/>
    </reaction>
</comment>
<reference evidence="11 12" key="1">
    <citation type="journal article" date="2014" name="Mol. Plant">
        <title>Chromosome Scale Genome Assembly and Transcriptome Profiling of Nannochloropsis gaditana in Nitrogen Depletion.</title>
        <authorList>
            <person name="Corteggiani Carpinelli E."/>
            <person name="Telatin A."/>
            <person name="Vitulo N."/>
            <person name="Forcato C."/>
            <person name="D'Angelo M."/>
            <person name="Schiavon R."/>
            <person name="Vezzi A."/>
            <person name="Giacometti G.M."/>
            <person name="Morosinotto T."/>
            <person name="Valle G."/>
        </authorList>
    </citation>
    <scope>NUCLEOTIDE SEQUENCE [LARGE SCALE GENOMIC DNA]</scope>
    <source>
        <strain evidence="11 12">B-31</strain>
    </source>
</reference>
<accession>W7TB51</accession>
<evidence type="ECO:0000256" key="8">
    <source>
        <dbReference type="ARBA" id="ARBA00048679"/>
    </source>
</evidence>
<dbReference type="EC" id="2.7.11.1" evidence="1"/>
<dbReference type="InterPro" id="IPR000719">
    <property type="entry name" value="Prot_kinase_dom"/>
</dbReference>
<keyword evidence="9" id="KW-0812">Transmembrane</keyword>
<dbReference type="GO" id="GO:0004674">
    <property type="term" value="F:protein serine/threonine kinase activity"/>
    <property type="evidence" value="ECO:0007669"/>
    <property type="project" value="UniProtKB-KW"/>
</dbReference>
<evidence type="ECO:0000256" key="6">
    <source>
        <dbReference type="ARBA" id="ARBA00022840"/>
    </source>
</evidence>
<keyword evidence="5 11" id="KW-0418">Kinase</keyword>
<dbReference type="SMART" id="SM00220">
    <property type="entry name" value="S_TKc"/>
    <property type="match status" value="1"/>
</dbReference>
<feature type="domain" description="Protein kinase" evidence="10">
    <location>
        <begin position="40"/>
        <end position="350"/>
    </location>
</feature>
<evidence type="ECO:0000256" key="5">
    <source>
        <dbReference type="ARBA" id="ARBA00022777"/>
    </source>
</evidence>
<dbReference type="Gene3D" id="1.10.510.10">
    <property type="entry name" value="Transferase(Phosphotransferase) domain 1"/>
    <property type="match status" value="1"/>
</dbReference>
<dbReference type="AlphaFoldDB" id="W7TB51"/>
<dbReference type="PROSITE" id="PS00108">
    <property type="entry name" value="PROTEIN_KINASE_ST"/>
    <property type="match status" value="1"/>
</dbReference>
<comment type="caution">
    <text evidence="11">The sequence shown here is derived from an EMBL/GenBank/DDBJ whole genome shotgun (WGS) entry which is preliminary data.</text>
</comment>
<dbReference type="EMBL" id="AZIL01001305">
    <property type="protein sequence ID" value="EWM24320.1"/>
    <property type="molecule type" value="Genomic_DNA"/>
</dbReference>
<keyword evidence="2" id="KW-0723">Serine/threonine-protein kinase</keyword>
<evidence type="ECO:0000256" key="4">
    <source>
        <dbReference type="ARBA" id="ARBA00022741"/>
    </source>
</evidence>
<dbReference type="Proteomes" id="UP000019335">
    <property type="component" value="Chromosome 14"/>
</dbReference>
<keyword evidence="9" id="KW-1133">Transmembrane helix</keyword>
<proteinExistence type="predicted"/>
<dbReference type="GO" id="GO:0005737">
    <property type="term" value="C:cytoplasm"/>
    <property type="evidence" value="ECO:0007669"/>
    <property type="project" value="TreeGrafter"/>
</dbReference>
<gene>
    <name evidence="11" type="ORF">Naga_100047g32</name>
</gene>
<evidence type="ECO:0000313" key="11">
    <source>
        <dbReference type="EMBL" id="EWM24320.1"/>
    </source>
</evidence>
<name>W7TB51_9STRA</name>
<feature type="transmembrane region" description="Helical" evidence="9">
    <location>
        <begin position="6"/>
        <end position="29"/>
    </location>
</feature>
<protein>
    <recommendedName>
        <fullName evidence="1">non-specific serine/threonine protein kinase</fullName>
        <ecNumber evidence="1">2.7.11.1</ecNumber>
    </recommendedName>
</protein>
<dbReference type="Pfam" id="PF00069">
    <property type="entry name" value="Pkinase"/>
    <property type="match status" value="1"/>
</dbReference>
<evidence type="ECO:0000259" key="10">
    <source>
        <dbReference type="PROSITE" id="PS50011"/>
    </source>
</evidence>
<dbReference type="GO" id="GO:0005524">
    <property type="term" value="F:ATP binding"/>
    <property type="evidence" value="ECO:0007669"/>
    <property type="project" value="UniProtKB-KW"/>
</dbReference>
<dbReference type="PANTHER" id="PTHR45998:SF2">
    <property type="entry name" value="SERINE_THREONINE-PROTEIN KINASE 16"/>
    <property type="match status" value="1"/>
</dbReference>
<evidence type="ECO:0000256" key="2">
    <source>
        <dbReference type="ARBA" id="ARBA00022527"/>
    </source>
</evidence>
<comment type="catalytic activity">
    <reaction evidence="8">
        <text>L-seryl-[protein] + ATP = O-phospho-L-seryl-[protein] + ADP + H(+)</text>
        <dbReference type="Rhea" id="RHEA:17989"/>
        <dbReference type="Rhea" id="RHEA-COMP:9863"/>
        <dbReference type="Rhea" id="RHEA-COMP:11604"/>
        <dbReference type="ChEBI" id="CHEBI:15378"/>
        <dbReference type="ChEBI" id="CHEBI:29999"/>
        <dbReference type="ChEBI" id="CHEBI:30616"/>
        <dbReference type="ChEBI" id="CHEBI:83421"/>
        <dbReference type="ChEBI" id="CHEBI:456216"/>
        <dbReference type="EC" id="2.7.11.1"/>
    </reaction>
</comment>
<dbReference type="SUPFAM" id="SSF56112">
    <property type="entry name" value="Protein kinase-like (PK-like)"/>
    <property type="match status" value="1"/>
</dbReference>
<evidence type="ECO:0000256" key="7">
    <source>
        <dbReference type="ARBA" id="ARBA00047899"/>
    </source>
</evidence>
<dbReference type="InterPro" id="IPR008271">
    <property type="entry name" value="Ser/Thr_kinase_AS"/>
</dbReference>
<keyword evidence="6" id="KW-0067">ATP-binding</keyword>
<evidence type="ECO:0000256" key="3">
    <source>
        <dbReference type="ARBA" id="ARBA00022679"/>
    </source>
</evidence>
<evidence type="ECO:0000313" key="12">
    <source>
        <dbReference type="Proteomes" id="UP000019335"/>
    </source>
</evidence>
<dbReference type="PROSITE" id="PS50011">
    <property type="entry name" value="PROTEIN_KINASE_DOM"/>
    <property type="match status" value="1"/>
</dbReference>
<organism evidence="11 12">
    <name type="scientific">Nannochloropsis gaditana</name>
    <dbReference type="NCBI Taxonomy" id="72520"/>
    <lineage>
        <taxon>Eukaryota</taxon>
        <taxon>Sar</taxon>
        <taxon>Stramenopiles</taxon>
        <taxon>Ochrophyta</taxon>
        <taxon>Eustigmatophyceae</taxon>
        <taxon>Eustigmatales</taxon>
        <taxon>Monodopsidaceae</taxon>
        <taxon>Nannochloropsis</taxon>
    </lineage>
</organism>
<evidence type="ECO:0000256" key="9">
    <source>
        <dbReference type="SAM" id="Phobius"/>
    </source>
</evidence>
<dbReference type="PANTHER" id="PTHR45998">
    <property type="entry name" value="SERINE/THREONINE-PROTEIN KINASE 16"/>
    <property type="match status" value="1"/>
</dbReference>